<keyword evidence="5" id="KW-1185">Reference proteome</keyword>
<dbReference type="Pfam" id="PF00379">
    <property type="entry name" value="Chitin_bind_4"/>
    <property type="match status" value="2"/>
</dbReference>
<keyword evidence="1 2" id="KW-0193">Cuticle</keyword>
<dbReference type="PANTHER" id="PTHR10380">
    <property type="entry name" value="CUTICLE PROTEIN"/>
    <property type="match status" value="1"/>
</dbReference>
<sequence>MAVIQFGKCFRICYANDVTFDLRCFVNRWFLWQVLFCIISSSLALDQEGRYVDDNSGRYIPGDEGQYIPDNSGQYIHDGTGGYRDDGTGRYAGDPNGRYSGQFNGNGNNLITSSTRNRPIQISPVVEIKTNTIRSPTPTPAPAPRQPLQTYNNYQEGKWKIIRQLSDVDTDGYHWEYETENKIIAEESGKLHNVGTDAETMRAKGFFQYTGPDNVVYTVQYTADENGFIPVLFFVTWLYVASGAPQVGQPPQKQIQIISQTNNILPDGGYEWSYEAENGIKAQETGTLKKSKDPQGEDAIAAQGSYSYTDPEGNQISLTYVADDEGGFQPQGAHLPTPPPIPPNIQRALDWIASQPSTTERAGRRK</sequence>
<dbReference type="PANTHER" id="PTHR10380:SF241">
    <property type="entry name" value="CUTICULAR PROTEIN 47EG-RELATED"/>
    <property type="match status" value="1"/>
</dbReference>
<reference evidence="4" key="1">
    <citation type="journal article" date="2020" name="J Insects Food Feed">
        <title>The yellow mealworm (Tenebrio molitor) genome: a resource for the emerging insects as food and feed industry.</title>
        <authorList>
            <person name="Eriksson T."/>
            <person name="Andere A."/>
            <person name="Kelstrup H."/>
            <person name="Emery V."/>
            <person name="Picard C."/>
        </authorList>
    </citation>
    <scope>NUCLEOTIDE SEQUENCE</scope>
    <source>
        <strain evidence="4">Stoneville</strain>
        <tissue evidence="4">Whole head</tissue>
    </source>
</reference>
<feature type="region of interest" description="Disordered" evidence="3">
    <location>
        <begin position="324"/>
        <end position="343"/>
    </location>
</feature>
<dbReference type="PROSITE" id="PS00233">
    <property type="entry name" value="CHIT_BIND_RR_1"/>
    <property type="match status" value="1"/>
</dbReference>
<organism evidence="4 5">
    <name type="scientific">Tenebrio molitor</name>
    <name type="common">Yellow mealworm beetle</name>
    <dbReference type="NCBI Taxonomy" id="7067"/>
    <lineage>
        <taxon>Eukaryota</taxon>
        <taxon>Metazoa</taxon>
        <taxon>Ecdysozoa</taxon>
        <taxon>Arthropoda</taxon>
        <taxon>Hexapoda</taxon>
        <taxon>Insecta</taxon>
        <taxon>Pterygota</taxon>
        <taxon>Neoptera</taxon>
        <taxon>Endopterygota</taxon>
        <taxon>Coleoptera</taxon>
        <taxon>Polyphaga</taxon>
        <taxon>Cucujiformia</taxon>
        <taxon>Tenebrionidae</taxon>
        <taxon>Tenebrio</taxon>
    </lineage>
</organism>
<dbReference type="GO" id="GO:0062129">
    <property type="term" value="C:chitin-based extracellular matrix"/>
    <property type="evidence" value="ECO:0007669"/>
    <property type="project" value="TreeGrafter"/>
</dbReference>
<evidence type="ECO:0000313" key="5">
    <source>
        <dbReference type="Proteomes" id="UP000719412"/>
    </source>
</evidence>
<dbReference type="InterPro" id="IPR000618">
    <property type="entry name" value="Insect_cuticle"/>
</dbReference>
<proteinExistence type="predicted"/>
<protein>
    <submittedName>
        <fullName evidence="4">Uncharacterized protein</fullName>
    </submittedName>
</protein>
<reference evidence="4" key="2">
    <citation type="submission" date="2021-08" db="EMBL/GenBank/DDBJ databases">
        <authorList>
            <person name="Eriksson T."/>
        </authorList>
    </citation>
    <scope>NUCLEOTIDE SEQUENCE</scope>
    <source>
        <strain evidence="4">Stoneville</strain>
        <tissue evidence="4">Whole head</tissue>
    </source>
</reference>
<dbReference type="Proteomes" id="UP000719412">
    <property type="component" value="Unassembled WGS sequence"/>
</dbReference>
<accession>A0A8J6LA26</accession>
<evidence type="ECO:0000256" key="1">
    <source>
        <dbReference type="ARBA" id="ARBA00022460"/>
    </source>
</evidence>
<dbReference type="InterPro" id="IPR050468">
    <property type="entry name" value="Cuticle_Struct_Prot"/>
</dbReference>
<dbReference type="InterPro" id="IPR031311">
    <property type="entry name" value="CHIT_BIND_RR_consensus"/>
</dbReference>
<gene>
    <name evidence="4" type="ORF">GEV33_010161</name>
</gene>
<dbReference type="GO" id="GO:0008010">
    <property type="term" value="F:structural constituent of chitin-based larval cuticle"/>
    <property type="evidence" value="ECO:0007669"/>
    <property type="project" value="TreeGrafter"/>
</dbReference>
<dbReference type="PROSITE" id="PS51155">
    <property type="entry name" value="CHIT_BIND_RR_2"/>
    <property type="match status" value="2"/>
</dbReference>
<evidence type="ECO:0000256" key="3">
    <source>
        <dbReference type="SAM" id="MobiDB-lite"/>
    </source>
</evidence>
<evidence type="ECO:0000256" key="2">
    <source>
        <dbReference type="PROSITE-ProRule" id="PRU00497"/>
    </source>
</evidence>
<dbReference type="EMBL" id="JABDTM020025898">
    <property type="protein sequence ID" value="KAH0812632.1"/>
    <property type="molecule type" value="Genomic_DNA"/>
</dbReference>
<evidence type="ECO:0000313" key="4">
    <source>
        <dbReference type="EMBL" id="KAH0812632.1"/>
    </source>
</evidence>
<comment type="caution">
    <text evidence="4">The sequence shown here is derived from an EMBL/GenBank/DDBJ whole genome shotgun (WGS) entry which is preliminary data.</text>
</comment>
<name>A0A8J6LA26_TENMO</name>
<dbReference type="PRINTS" id="PR00947">
    <property type="entry name" value="CUTICLE"/>
</dbReference>
<dbReference type="AlphaFoldDB" id="A0A8J6LA26"/>